<dbReference type="VEuPathDB" id="VectorBase:GPAI004718"/>
<dbReference type="Proteomes" id="UP000092445">
    <property type="component" value="Unassembled WGS sequence"/>
</dbReference>
<reference evidence="2" key="1">
    <citation type="submission" date="2014-03" db="EMBL/GenBank/DDBJ databases">
        <authorList>
            <person name="Aksoy S."/>
            <person name="Warren W."/>
            <person name="Wilson R.K."/>
        </authorList>
    </citation>
    <scope>NUCLEOTIDE SEQUENCE [LARGE SCALE GENOMIC DNA]</scope>
    <source>
        <strain evidence="2">IAEA</strain>
    </source>
</reference>
<evidence type="ECO:0000313" key="1">
    <source>
        <dbReference type="EnsemblMetazoa" id="GPAI004718-PA"/>
    </source>
</evidence>
<sequence>MLKKVKQHLEVLFMTKTEDEWFLWNSNDDIGFAVFFQLPRSCQRTGENFNKRVQHTILNLNVTIGQNGIKSNLNDPIRTYSHFFLLLIVMRFPNIVPNSPPQCCSTMQLQRVVILYV</sequence>
<accession>A0A1A9Z5T3</accession>
<reference evidence="1" key="2">
    <citation type="submission" date="2020-05" db="UniProtKB">
        <authorList>
            <consortium name="EnsemblMetazoa"/>
        </authorList>
    </citation>
    <scope>IDENTIFICATION</scope>
    <source>
        <strain evidence="1">IAEA</strain>
    </source>
</reference>
<evidence type="ECO:0000313" key="2">
    <source>
        <dbReference type="Proteomes" id="UP000092445"/>
    </source>
</evidence>
<dbReference type="EnsemblMetazoa" id="GPAI004718-RA">
    <property type="protein sequence ID" value="GPAI004718-PA"/>
    <property type="gene ID" value="GPAI004718"/>
</dbReference>
<dbReference type="AlphaFoldDB" id="A0A1A9Z5T3"/>
<name>A0A1A9Z5T3_GLOPL</name>
<proteinExistence type="predicted"/>
<protein>
    <submittedName>
        <fullName evidence="1">Uncharacterized protein</fullName>
    </submittedName>
</protein>
<organism evidence="1 2">
    <name type="scientific">Glossina pallidipes</name>
    <name type="common">Tsetse fly</name>
    <dbReference type="NCBI Taxonomy" id="7398"/>
    <lineage>
        <taxon>Eukaryota</taxon>
        <taxon>Metazoa</taxon>
        <taxon>Ecdysozoa</taxon>
        <taxon>Arthropoda</taxon>
        <taxon>Hexapoda</taxon>
        <taxon>Insecta</taxon>
        <taxon>Pterygota</taxon>
        <taxon>Neoptera</taxon>
        <taxon>Endopterygota</taxon>
        <taxon>Diptera</taxon>
        <taxon>Brachycera</taxon>
        <taxon>Muscomorpha</taxon>
        <taxon>Hippoboscoidea</taxon>
        <taxon>Glossinidae</taxon>
        <taxon>Glossina</taxon>
    </lineage>
</organism>
<keyword evidence="2" id="KW-1185">Reference proteome</keyword>